<dbReference type="KEGG" id="lacs:H4075_03540"/>
<proteinExistence type="predicted"/>
<feature type="domain" description="CHASE2" evidence="2">
    <location>
        <begin position="39"/>
        <end position="309"/>
    </location>
</feature>
<evidence type="ECO:0000259" key="2">
    <source>
        <dbReference type="SMART" id="SM01080"/>
    </source>
</evidence>
<keyword evidence="1" id="KW-0812">Transmembrane</keyword>
<feature type="transmembrane region" description="Helical" evidence="1">
    <location>
        <begin position="326"/>
        <end position="346"/>
    </location>
</feature>
<dbReference type="PROSITE" id="PS51257">
    <property type="entry name" value="PROKAR_LIPOPROTEIN"/>
    <property type="match status" value="1"/>
</dbReference>
<dbReference type="SMART" id="SM01080">
    <property type="entry name" value="CHASE2"/>
    <property type="match status" value="1"/>
</dbReference>
<dbReference type="Pfam" id="PF05226">
    <property type="entry name" value="CHASE2"/>
    <property type="match status" value="1"/>
</dbReference>
<evidence type="ECO:0000256" key="1">
    <source>
        <dbReference type="SAM" id="Phobius"/>
    </source>
</evidence>
<keyword evidence="1" id="KW-0472">Membrane</keyword>
<organism evidence="3 4">
    <name type="scientific">Lacibacter sediminis</name>
    <dbReference type="NCBI Taxonomy" id="2760713"/>
    <lineage>
        <taxon>Bacteria</taxon>
        <taxon>Pseudomonadati</taxon>
        <taxon>Bacteroidota</taxon>
        <taxon>Chitinophagia</taxon>
        <taxon>Chitinophagales</taxon>
        <taxon>Chitinophagaceae</taxon>
        <taxon>Lacibacter</taxon>
    </lineage>
</organism>
<feature type="transmembrane region" description="Helical" evidence="1">
    <location>
        <begin position="352"/>
        <end position="376"/>
    </location>
</feature>
<evidence type="ECO:0000313" key="3">
    <source>
        <dbReference type="EMBL" id="QNA45289.1"/>
    </source>
</evidence>
<accession>A0A7G5XII6</accession>
<dbReference type="EMBL" id="CP060007">
    <property type="protein sequence ID" value="QNA45289.1"/>
    <property type="molecule type" value="Genomic_DNA"/>
</dbReference>
<feature type="transmembrane region" description="Helical" evidence="1">
    <location>
        <begin position="9"/>
        <end position="32"/>
    </location>
</feature>
<keyword evidence="4" id="KW-1185">Reference proteome</keyword>
<protein>
    <submittedName>
        <fullName evidence="3">CHASE2 domain-containing protein</fullName>
    </submittedName>
</protein>
<dbReference type="AlphaFoldDB" id="A0A7G5XII6"/>
<dbReference type="InterPro" id="IPR007890">
    <property type="entry name" value="CHASE2"/>
</dbReference>
<dbReference type="Proteomes" id="UP000515344">
    <property type="component" value="Chromosome"/>
</dbReference>
<sequence>MKKFFGEYLLLNLFIFGCVSLLSLVILNFSIFDPFTEAFHDFTLTDLYYNKVQDKNNIYNKHLVLINAENKSRKELAFLLQQIQEVGPKVVALDIIFAQRKNEDDSLLQQAFNKHDNYVLGYAANFEHQEASIYTDTFFTKTKDGYINVAGEHAEFSTIRYYYPFNKEQEAFTSCILKKFNPATYRELKKKRNRQTEIHYYGNLANFNYFDFDEVMDSGFDVTQLKDKIILIGFLGIPSQRGTAQLEEDKLFTPLNTRLSGRSYPDMYGSVIHANILRMILENDHIRVIPRWLTAVLSFLLIWLLLPIMCGLFFKGDLWFNSVGTLLQLVGSLLVVFLTLLTYSYFNLKFDPGLLLACFVLLPTFINLYEALLNFLRHNLNISFHSAFLGTNNHA</sequence>
<gene>
    <name evidence="3" type="ORF">H4075_03540</name>
</gene>
<reference evidence="4" key="1">
    <citation type="submission" date="2020-08" db="EMBL/GenBank/DDBJ databases">
        <title>Lacibacter sp. S13-6-6 genome sequencing.</title>
        <authorList>
            <person name="Jin L."/>
        </authorList>
    </citation>
    <scope>NUCLEOTIDE SEQUENCE [LARGE SCALE GENOMIC DNA]</scope>
    <source>
        <strain evidence="4">S13-6-6</strain>
    </source>
</reference>
<feature type="transmembrane region" description="Helical" evidence="1">
    <location>
        <begin position="292"/>
        <end position="314"/>
    </location>
</feature>
<keyword evidence="1" id="KW-1133">Transmembrane helix</keyword>
<evidence type="ECO:0000313" key="4">
    <source>
        <dbReference type="Proteomes" id="UP000515344"/>
    </source>
</evidence>
<dbReference type="RefSeq" id="WP_182804209.1">
    <property type="nucleotide sequence ID" value="NZ_CP060007.1"/>
</dbReference>
<name>A0A7G5XII6_9BACT</name>